<dbReference type="GO" id="GO:0005886">
    <property type="term" value="C:plasma membrane"/>
    <property type="evidence" value="ECO:0007669"/>
    <property type="project" value="TreeGrafter"/>
</dbReference>
<evidence type="ECO:0000259" key="9">
    <source>
        <dbReference type="Pfam" id="PF02771"/>
    </source>
</evidence>
<evidence type="ECO:0000256" key="3">
    <source>
        <dbReference type="ARBA" id="ARBA00022630"/>
    </source>
</evidence>
<dbReference type="Gene3D" id="1.10.540.10">
    <property type="entry name" value="Acyl-CoA dehydrogenase/oxidase, N-terminal domain"/>
    <property type="match status" value="1"/>
</dbReference>
<evidence type="ECO:0000256" key="4">
    <source>
        <dbReference type="ARBA" id="ARBA00022827"/>
    </source>
</evidence>
<keyword evidence="5 6" id="KW-0560">Oxidoreductase</keyword>
<dbReference type="InterPro" id="IPR006091">
    <property type="entry name" value="Acyl-CoA_Oxase/DH_mid-dom"/>
</dbReference>
<proteinExistence type="inferred from homology"/>
<dbReference type="InterPro" id="IPR046373">
    <property type="entry name" value="Acyl-CoA_Oxase/DH_mid-dom_sf"/>
</dbReference>
<dbReference type="GO" id="GO:0050660">
    <property type="term" value="F:flavin adenine dinucleotide binding"/>
    <property type="evidence" value="ECO:0007669"/>
    <property type="project" value="InterPro"/>
</dbReference>
<dbReference type="InterPro" id="IPR052161">
    <property type="entry name" value="Mycobact_Acyl-CoA_DH"/>
</dbReference>
<dbReference type="Pfam" id="PF02771">
    <property type="entry name" value="Acyl-CoA_dh_N"/>
    <property type="match status" value="1"/>
</dbReference>
<dbReference type="GO" id="GO:0016627">
    <property type="term" value="F:oxidoreductase activity, acting on the CH-CH group of donors"/>
    <property type="evidence" value="ECO:0007669"/>
    <property type="project" value="InterPro"/>
</dbReference>
<dbReference type="FunFam" id="2.40.110.10:FF:000011">
    <property type="entry name" value="Acyl-CoA dehydrogenase FadE34"/>
    <property type="match status" value="1"/>
</dbReference>
<dbReference type="SUPFAM" id="SSF47203">
    <property type="entry name" value="Acyl-CoA dehydrogenase C-terminal domain-like"/>
    <property type="match status" value="1"/>
</dbReference>
<feature type="domain" description="Acyl-CoA oxidase/dehydrogenase middle" evidence="8">
    <location>
        <begin position="120"/>
        <end position="214"/>
    </location>
</feature>
<comment type="cofactor">
    <cofactor evidence="1 6">
        <name>FAD</name>
        <dbReference type="ChEBI" id="CHEBI:57692"/>
    </cofactor>
</comment>
<dbReference type="EMBL" id="LK022848">
    <property type="protein sequence ID" value="CDR17964.1"/>
    <property type="molecule type" value="Genomic_DNA"/>
</dbReference>
<feature type="domain" description="Acyl-CoA dehydrogenase/oxidase N-terminal" evidence="9">
    <location>
        <begin position="22"/>
        <end position="115"/>
    </location>
</feature>
<name>A0A061A6H6_9ACTN</name>
<dbReference type="Gene3D" id="2.40.110.10">
    <property type="entry name" value="Butyryl-CoA Dehydrogenase, subunit A, domain 2"/>
    <property type="match status" value="1"/>
</dbReference>
<dbReference type="SUPFAM" id="SSF56645">
    <property type="entry name" value="Acyl-CoA dehydrogenase NM domain-like"/>
    <property type="match status" value="1"/>
</dbReference>
<dbReference type="InterPro" id="IPR009075">
    <property type="entry name" value="AcylCo_DH/oxidase_C"/>
</dbReference>
<dbReference type="InterPro" id="IPR037069">
    <property type="entry name" value="AcylCoA_DH/ox_N_sf"/>
</dbReference>
<evidence type="ECO:0000256" key="5">
    <source>
        <dbReference type="ARBA" id="ARBA00023002"/>
    </source>
</evidence>
<organism evidence="10">
    <name type="scientific">Streptomyces iranensis</name>
    <dbReference type="NCBI Taxonomy" id="576784"/>
    <lineage>
        <taxon>Bacteria</taxon>
        <taxon>Bacillati</taxon>
        <taxon>Actinomycetota</taxon>
        <taxon>Actinomycetes</taxon>
        <taxon>Kitasatosporales</taxon>
        <taxon>Streptomycetaceae</taxon>
        <taxon>Streptomyces</taxon>
        <taxon>Streptomyces violaceusniger group</taxon>
    </lineage>
</organism>
<dbReference type="InterPro" id="IPR013786">
    <property type="entry name" value="AcylCoA_DH/ox_N"/>
</dbReference>
<reference evidence="10" key="1">
    <citation type="submission" date="2014-05" db="EMBL/GenBank/DDBJ databases">
        <authorList>
            <person name="Horn Fabian"/>
        </authorList>
    </citation>
    <scope>NUCLEOTIDE SEQUENCE</scope>
</reference>
<protein>
    <submittedName>
        <fullName evidence="10">Acyl-CoA dehydrogenase domain-containingprotein</fullName>
    </submittedName>
</protein>
<dbReference type="HOGENOM" id="CLU_018204_9_0_11"/>
<evidence type="ECO:0000256" key="6">
    <source>
        <dbReference type="RuleBase" id="RU362125"/>
    </source>
</evidence>
<dbReference type="PANTHER" id="PTHR43292">
    <property type="entry name" value="ACYL-COA DEHYDROGENASE"/>
    <property type="match status" value="1"/>
</dbReference>
<keyword evidence="3 6" id="KW-0285">Flavoprotein</keyword>
<dbReference type="AlphaFoldDB" id="A0A061A6H6"/>
<keyword evidence="4 6" id="KW-0274">FAD</keyword>
<feature type="domain" description="Acyl-CoA dehydrogenase/oxidase C-terminal" evidence="7">
    <location>
        <begin position="226"/>
        <end position="368"/>
    </location>
</feature>
<evidence type="ECO:0000256" key="2">
    <source>
        <dbReference type="ARBA" id="ARBA00009347"/>
    </source>
</evidence>
<dbReference type="InterPro" id="IPR036250">
    <property type="entry name" value="AcylCo_DH-like_C"/>
</dbReference>
<evidence type="ECO:0000259" key="8">
    <source>
        <dbReference type="Pfam" id="PF02770"/>
    </source>
</evidence>
<sequence length="373" mass="40136">MTKAATMSTAAEELRAHLDGIAPGLHRAWPDNRSFEARLAWQRALHERGWAAPHWPVEDGGRGLGILDRLECDAELARVDAPAIAGVFGIKNVGPTISRFGTPAQRASLPRILSTEEIWCQGFSEPDAGSDLASLRTRAEPDGEGFRINGQKVWTSDGMRATHCVLLARTDPEARPHQGISVLLVPLDTPGIERRPLRQITGDYEFAELFFTDVHVPAGALLGPLNEGWRVTMTTLGHERAGVVELANSLQRDVKRAVSGFPDGVADPVLRQELARRYVEARALGLLGRDVLHALSAGAQPGPAQSVIKLGWSLTTQRLSETLLDAAGPSAIAGGDGPEVHRYLRGRASTIAAGTTEIMKNILAERVLGLPKG</sequence>
<accession>A0A061A6H6</accession>
<evidence type="ECO:0000256" key="1">
    <source>
        <dbReference type="ARBA" id="ARBA00001974"/>
    </source>
</evidence>
<dbReference type="Pfam" id="PF02770">
    <property type="entry name" value="Acyl-CoA_dh_M"/>
    <property type="match status" value="1"/>
</dbReference>
<evidence type="ECO:0000313" key="10">
    <source>
        <dbReference type="EMBL" id="CDR17964.1"/>
    </source>
</evidence>
<dbReference type="PANTHER" id="PTHR43292:SF3">
    <property type="entry name" value="ACYL-COA DEHYDROGENASE FADE29"/>
    <property type="match status" value="1"/>
</dbReference>
<dbReference type="Pfam" id="PF00441">
    <property type="entry name" value="Acyl-CoA_dh_1"/>
    <property type="match status" value="1"/>
</dbReference>
<comment type="similarity">
    <text evidence="2 6">Belongs to the acyl-CoA dehydrogenase family.</text>
</comment>
<dbReference type="Gene3D" id="1.20.140.10">
    <property type="entry name" value="Butyryl-CoA Dehydrogenase, subunit A, domain 3"/>
    <property type="match status" value="1"/>
</dbReference>
<dbReference type="InterPro" id="IPR009100">
    <property type="entry name" value="AcylCoA_DH/oxidase_NM_dom_sf"/>
</dbReference>
<gene>
    <name evidence="10" type="ORF">SIRAN9925</name>
</gene>
<evidence type="ECO:0000259" key="7">
    <source>
        <dbReference type="Pfam" id="PF00441"/>
    </source>
</evidence>